<sequence length="318" mass="35552">MSLWDYNYATDRYLWKPVILTLSQVILGTAVVNKKYIDPTLSPAHGLGVQLRRFREAANLTQAQLGKLMGYSASLISNIEQAKKNATLPFVRAADKALNTHGALETLWWHRNHTALIEGFPEFVAREAQARVIRVFEIGLIPGLLQTSEYAAALQAANVRRGDATQEEVDERLAVLLARQQLLTREQPPIVHAVLDEYCLRRPIGGPAVMARQLRHLEALAQRPNVMIQVAPLSLGEDRPLNFPLILITLPDHTVLGYSETEQRGYLEHDQDTAASLGRRYDRLQAEALPLAASLVVIRKIREEAENHAQRPDDSSVA</sequence>
<comment type="caution">
    <text evidence="2">The sequence shown here is derived from an EMBL/GenBank/DDBJ whole genome shotgun (WGS) entry which is preliminary data.</text>
</comment>
<dbReference type="GO" id="GO:0003677">
    <property type="term" value="F:DNA binding"/>
    <property type="evidence" value="ECO:0007669"/>
    <property type="project" value="UniProtKB-KW"/>
</dbReference>
<dbReference type="SMART" id="SM00530">
    <property type="entry name" value="HTH_XRE"/>
    <property type="match status" value="1"/>
</dbReference>
<dbReference type="EMBL" id="VIWT01000001">
    <property type="protein sequence ID" value="TWF97371.1"/>
    <property type="molecule type" value="Genomic_DNA"/>
</dbReference>
<dbReference type="SUPFAM" id="SSF47413">
    <property type="entry name" value="lambda repressor-like DNA-binding domains"/>
    <property type="match status" value="1"/>
</dbReference>
<feature type="domain" description="HTH cro/C1-type" evidence="1">
    <location>
        <begin position="51"/>
        <end position="104"/>
    </location>
</feature>
<dbReference type="PROSITE" id="PS50943">
    <property type="entry name" value="HTH_CROC1"/>
    <property type="match status" value="1"/>
</dbReference>
<organism evidence="2 3">
    <name type="scientific">Kitasatospora viridis</name>
    <dbReference type="NCBI Taxonomy" id="281105"/>
    <lineage>
        <taxon>Bacteria</taxon>
        <taxon>Bacillati</taxon>
        <taxon>Actinomycetota</taxon>
        <taxon>Actinomycetes</taxon>
        <taxon>Kitasatosporales</taxon>
        <taxon>Streptomycetaceae</taxon>
        <taxon>Kitasatospora</taxon>
    </lineage>
</organism>
<proteinExistence type="predicted"/>
<dbReference type="Pfam" id="PF19054">
    <property type="entry name" value="DUF5753"/>
    <property type="match status" value="1"/>
</dbReference>
<dbReference type="CDD" id="cd00093">
    <property type="entry name" value="HTH_XRE"/>
    <property type="match status" value="1"/>
</dbReference>
<evidence type="ECO:0000259" key="1">
    <source>
        <dbReference type="PROSITE" id="PS50943"/>
    </source>
</evidence>
<dbReference type="Pfam" id="PF13560">
    <property type="entry name" value="HTH_31"/>
    <property type="match status" value="1"/>
</dbReference>
<evidence type="ECO:0000313" key="3">
    <source>
        <dbReference type="Proteomes" id="UP000317940"/>
    </source>
</evidence>
<dbReference type="AlphaFoldDB" id="A0A561UDD6"/>
<accession>A0A561UDD6</accession>
<protein>
    <submittedName>
        <fullName evidence="2">DNA-binding XRE family transcriptional regulator</fullName>
    </submittedName>
</protein>
<dbReference type="InterPro" id="IPR010982">
    <property type="entry name" value="Lambda_DNA-bd_dom_sf"/>
</dbReference>
<reference evidence="2 3" key="1">
    <citation type="submission" date="2019-06" db="EMBL/GenBank/DDBJ databases">
        <title>Sequencing the genomes of 1000 actinobacteria strains.</title>
        <authorList>
            <person name="Klenk H.-P."/>
        </authorList>
    </citation>
    <scope>NUCLEOTIDE SEQUENCE [LARGE SCALE GENOMIC DNA]</scope>
    <source>
        <strain evidence="2 3">DSM 44826</strain>
    </source>
</reference>
<gene>
    <name evidence="2" type="ORF">FHX73_111151</name>
</gene>
<dbReference type="InterPro" id="IPR001387">
    <property type="entry name" value="Cro/C1-type_HTH"/>
</dbReference>
<name>A0A561UDD6_9ACTN</name>
<dbReference type="Proteomes" id="UP000317940">
    <property type="component" value="Unassembled WGS sequence"/>
</dbReference>
<evidence type="ECO:0000313" key="2">
    <source>
        <dbReference type="EMBL" id="TWF97371.1"/>
    </source>
</evidence>
<dbReference type="InterPro" id="IPR043917">
    <property type="entry name" value="DUF5753"/>
</dbReference>
<keyword evidence="3" id="KW-1185">Reference proteome</keyword>
<dbReference type="Gene3D" id="1.10.260.40">
    <property type="entry name" value="lambda repressor-like DNA-binding domains"/>
    <property type="match status" value="1"/>
</dbReference>
<keyword evidence="2" id="KW-0238">DNA-binding</keyword>